<reference evidence="9 10" key="1">
    <citation type="submission" date="2019-09" db="EMBL/GenBank/DDBJ databases">
        <title>Hydrogenophaga aromatica sp. nov., isolated from a para-xylene-degrading enrichment culture.</title>
        <authorList>
            <person name="Tancsics A."/>
            <person name="Banerjee S."/>
        </authorList>
    </citation>
    <scope>NUCLEOTIDE SEQUENCE [LARGE SCALE GENOMIC DNA]</scope>
    <source>
        <strain evidence="9 10">D2P1</strain>
    </source>
</reference>
<dbReference type="Gene3D" id="1.10.10.10">
    <property type="entry name" value="Winged helix-like DNA-binding domain superfamily/Winged helix DNA-binding domain"/>
    <property type="match status" value="1"/>
</dbReference>
<dbReference type="PANTHER" id="PTHR43133:SF8">
    <property type="entry name" value="RNA POLYMERASE SIGMA FACTOR HI_1459-RELATED"/>
    <property type="match status" value="1"/>
</dbReference>
<dbReference type="InterPro" id="IPR013325">
    <property type="entry name" value="RNA_pol_sigma_r2"/>
</dbReference>
<keyword evidence="3" id="KW-0731">Sigma factor</keyword>
<name>A0A7Y8GYH0_9BURK</name>
<keyword evidence="4" id="KW-0238">DNA-binding</keyword>
<comment type="caution">
    <text evidence="9">The sequence shown here is derived from an EMBL/GenBank/DDBJ whole genome shotgun (WGS) entry which is preliminary data.</text>
</comment>
<evidence type="ECO:0000256" key="4">
    <source>
        <dbReference type="ARBA" id="ARBA00023125"/>
    </source>
</evidence>
<dbReference type="InterPro" id="IPR013324">
    <property type="entry name" value="RNA_pol_sigma_r3/r4-like"/>
</dbReference>
<keyword evidence="2" id="KW-0805">Transcription regulation</keyword>
<evidence type="ECO:0000256" key="1">
    <source>
        <dbReference type="ARBA" id="ARBA00010641"/>
    </source>
</evidence>
<dbReference type="Gene3D" id="1.10.1740.10">
    <property type="match status" value="1"/>
</dbReference>
<dbReference type="RefSeq" id="WP_177137096.1">
    <property type="nucleotide sequence ID" value="NZ_VYGV01000016.1"/>
</dbReference>
<evidence type="ECO:0000256" key="5">
    <source>
        <dbReference type="ARBA" id="ARBA00023163"/>
    </source>
</evidence>
<feature type="region of interest" description="Disordered" evidence="6">
    <location>
        <begin position="1"/>
        <end position="21"/>
    </location>
</feature>
<keyword evidence="10" id="KW-1185">Reference proteome</keyword>
<feature type="domain" description="RNA polymerase sigma factor 70 region 4 type 2" evidence="8">
    <location>
        <begin position="146"/>
        <end position="196"/>
    </location>
</feature>
<evidence type="ECO:0000313" key="9">
    <source>
        <dbReference type="EMBL" id="NWF47211.1"/>
    </source>
</evidence>
<evidence type="ECO:0000256" key="3">
    <source>
        <dbReference type="ARBA" id="ARBA00023082"/>
    </source>
</evidence>
<dbReference type="InterPro" id="IPR013249">
    <property type="entry name" value="RNA_pol_sigma70_r4_t2"/>
</dbReference>
<dbReference type="Proteomes" id="UP000545507">
    <property type="component" value="Unassembled WGS sequence"/>
</dbReference>
<accession>A0A7Y8GYH0</accession>
<dbReference type="InterPro" id="IPR036388">
    <property type="entry name" value="WH-like_DNA-bd_sf"/>
</dbReference>
<dbReference type="InterPro" id="IPR014289">
    <property type="entry name" value="RNA_pol_sigma-24-rel"/>
</dbReference>
<sequence length="212" mass="23657">MSAGKTMPTGSQDVASHAQEVDPAELSALRGKMVKFASLQLGDPQLAEDAVQEALMGAFRNTAAYAGKASLKTWVFAILKNKITDILRLRQRQRLVSIHQPTGDADEEADLSELFNGRGMWESDERPATWGNPTETLHDKQFWKVFELCLEGLPGQQAKVFMMREYVGLDAREVCSEVGITSTNLNVMLHRARLRLRECLEDRWFARGGASC</sequence>
<dbReference type="InterPro" id="IPR039425">
    <property type="entry name" value="RNA_pol_sigma-70-like"/>
</dbReference>
<evidence type="ECO:0000313" key="10">
    <source>
        <dbReference type="Proteomes" id="UP000545507"/>
    </source>
</evidence>
<keyword evidence="5" id="KW-0804">Transcription</keyword>
<dbReference type="AlphaFoldDB" id="A0A7Y8GYH0"/>
<organism evidence="9 10">
    <name type="scientific">Hydrogenophaga aromaticivorans</name>
    <dbReference type="NCBI Taxonomy" id="2610898"/>
    <lineage>
        <taxon>Bacteria</taxon>
        <taxon>Pseudomonadati</taxon>
        <taxon>Pseudomonadota</taxon>
        <taxon>Betaproteobacteria</taxon>
        <taxon>Burkholderiales</taxon>
        <taxon>Comamonadaceae</taxon>
        <taxon>Hydrogenophaga</taxon>
    </lineage>
</organism>
<dbReference type="NCBIfam" id="TIGR02937">
    <property type="entry name" value="sigma70-ECF"/>
    <property type="match status" value="1"/>
</dbReference>
<dbReference type="CDD" id="cd06171">
    <property type="entry name" value="Sigma70_r4"/>
    <property type="match status" value="1"/>
</dbReference>
<dbReference type="NCBIfam" id="TIGR02943">
    <property type="entry name" value="Sig70_famx1"/>
    <property type="match status" value="1"/>
</dbReference>
<dbReference type="GO" id="GO:0016987">
    <property type="term" value="F:sigma factor activity"/>
    <property type="evidence" value="ECO:0007669"/>
    <property type="project" value="UniProtKB-KW"/>
</dbReference>
<dbReference type="GO" id="GO:0003677">
    <property type="term" value="F:DNA binding"/>
    <property type="evidence" value="ECO:0007669"/>
    <property type="project" value="UniProtKB-KW"/>
</dbReference>
<evidence type="ECO:0000259" key="7">
    <source>
        <dbReference type="Pfam" id="PF04542"/>
    </source>
</evidence>
<feature type="domain" description="RNA polymerase sigma-70 region 2" evidence="7">
    <location>
        <begin position="30"/>
        <end position="92"/>
    </location>
</feature>
<dbReference type="GO" id="GO:0006352">
    <property type="term" value="P:DNA-templated transcription initiation"/>
    <property type="evidence" value="ECO:0007669"/>
    <property type="project" value="InterPro"/>
</dbReference>
<dbReference type="InterPro" id="IPR007627">
    <property type="entry name" value="RNA_pol_sigma70_r2"/>
</dbReference>
<dbReference type="SUPFAM" id="SSF88659">
    <property type="entry name" value="Sigma3 and sigma4 domains of RNA polymerase sigma factors"/>
    <property type="match status" value="1"/>
</dbReference>
<dbReference type="SUPFAM" id="SSF88946">
    <property type="entry name" value="Sigma2 domain of RNA polymerase sigma factors"/>
    <property type="match status" value="1"/>
</dbReference>
<evidence type="ECO:0000256" key="6">
    <source>
        <dbReference type="SAM" id="MobiDB-lite"/>
    </source>
</evidence>
<dbReference type="Pfam" id="PF04542">
    <property type="entry name" value="Sigma70_r2"/>
    <property type="match status" value="1"/>
</dbReference>
<dbReference type="InterPro" id="IPR014284">
    <property type="entry name" value="RNA_pol_sigma-70_dom"/>
</dbReference>
<protein>
    <submittedName>
        <fullName evidence="9">Sigma-70 family RNA polymerase sigma factor</fullName>
    </submittedName>
</protein>
<dbReference type="EMBL" id="VYGV01000016">
    <property type="protein sequence ID" value="NWF47211.1"/>
    <property type="molecule type" value="Genomic_DNA"/>
</dbReference>
<evidence type="ECO:0000256" key="2">
    <source>
        <dbReference type="ARBA" id="ARBA00023015"/>
    </source>
</evidence>
<evidence type="ECO:0000259" key="8">
    <source>
        <dbReference type="Pfam" id="PF08281"/>
    </source>
</evidence>
<dbReference type="Pfam" id="PF08281">
    <property type="entry name" value="Sigma70_r4_2"/>
    <property type="match status" value="1"/>
</dbReference>
<dbReference type="PANTHER" id="PTHR43133">
    <property type="entry name" value="RNA POLYMERASE ECF-TYPE SIGMA FACTO"/>
    <property type="match status" value="1"/>
</dbReference>
<gene>
    <name evidence="9" type="ORF">F3K02_18420</name>
</gene>
<proteinExistence type="inferred from homology"/>
<comment type="similarity">
    <text evidence="1">Belongs to the sigma-70 factor family. ECF subfamily.</text>
</comment>